<comment type="catalytic activity">
    <reaction evidence="4">
        <text>[protein]-C-terminal S-[(2E,6E)-farnesyl]-L-cysteine methyl ester + H2O = [protein]-C-terminal S-[(2E,6E)-farnesyl]-L-cysteine + methanol + H(+)</text>
        <dbReference type="Rhea" id="RHEA:48520"/>
        <dbReference type="Rhea" id="RHEA-COMP:12125"/>
        <dbReference type="Rhea" id="RHEA-COMP:12126"/>
        <dbReference type="ChEBI" id="CHEBI:15377"/>
        <dbReference type="ChEBI" id="CHEBI:15378"/>
        <dbReference type="ChEBI" id="CHEBI:17790"/>
        <dbReference type="ChEBI" id="CHEBI:90510"/>
        <dbReference type="ChEBI" id="CHEBI:90511"/>
        <dbReference type="EC" id="3.1.1.n2"/>
    </reaction>
</comment>
<gene>
    <name evidence="7" type="ORF">CEUR00632_LOCUS6579</name>
</gene>
<dbReference type="EC" id="3.1.1.n2" evidence="3"/>
<protein>
    <recommendedName>
        <fullName evidence="3">protein-S-isoprenylcysteine alpha-carbonyl methylesterase</fullName>
        <ecNumber evidence="3">3.1.1.n2</ecNumber>
    </recommendedName>
</protein>
<accession>A0A7R9YU06</accession>
<dbReference type="AlphaFoldDB" id="A0A7R9YU06"/>
<evidence type="ECO:0000256" key="3">
    <source>
        <dbReference type="ARBA" id="ARBA00038928"/>
    </source>
</evidence>
<evidence type="ECO:0000256" key="2">
    <source>
        <dbReference type="ARBA" id="ARBA00038028"/>
    </source>
</evidence>
<keyword evidence="1" id="KW-0378">Hydrolase</keyword>
<evidence type="ECO:0000256" key="1">
    <source>
        <dbReference type="ARBA" id="ARBA00022801"/>
    </source>
</evidence>
<comment type="similarity">
    <text evidence="2">Belongs to the AB hydrolase superfamily. Isoprenylcysteine methylesterase family.</text>
</comment>
<dbReference type="Gene3D" id="3.40.50.1820">
    <property type="entry name" value="alpha/beta hydrolase"/>
    <property type="match status" value="1"/>
</dbReference>
<feature type="domain" description="BD-FAE-like" evidence="6">
    <location>
        <begin position="126"/>
        <end position="222"/>
    </location>
</feature>
<sequence length="289" mass="30325">MRHHASGAHACSAVHIPCMLRHASGTTQAEMDTLPTLPERLRRLPEVLGILLSEVVGLFALIPYALSTMALYRSLPGPGSEAALAKLGVTVERDVAYGQGNRCLLDVYAPAAASKAVGDGDPEQPPAVPVIVFVHGGVWASGEKWHYAPMATRLAQEGYMVVVPSYELYPKALCPQMVRETSDALSWTLDNVGARGGDPAAVALVGHSAGAQLASMALLARASAAAAKDAAAAAGDAAGRRHVTRRVAPTRLRRGGHRNAARYAASRPAGQHGRRACRAWPGARRWAGG</sequence>
<evidence type="ECO:0000256" key="5">
    <source>
        <dbReference type="SAM" id="Phobius"/>
    </source>
</evidence>
<dbReference type="PANTHER" id="PTHR48081:SF33">
    <property type="entry name" value="KYNURENINE FORMAMIDASE"/>
    <property type="match status" value="1"/>
</dbReference>
<dbReference type="InterPro" id="IPR050300">
    <property type="entry name" value="GDXG_lipolytic_enzyme"/>
</dbReference>
<keyword evidence="5" id="KW-1133">Transmembrane helix</keyword>
<dbReference type="Pfam" id="PF20434">
    <property type="entry name" value="BD-FAE"/>
    <property type="match status" value="1"/>
</dbReference>
<keyword evidence="5" id="KW-0472">Membrane</keyword>
<reference evidence="7" key="1">
    <citation type="submission" date="2021-01" db="EMBL/GenBank/DDBJ databases">
        <authorList>
            <person name="Corre E."/>
            <person name="Pelletier E."/>
            <person name="Niang G."/>
            <person name="Scheremetjew M."/>
            <person name="Finn R."/>
            <person name="Kale V."/>
            <person name="Holt S."/>
            <person name="Cochrane G."/>
            <person name="Meng A."/>
            <person name="Brown T."/>
            <person name="Cohen L."/>
        </authorList>
    </citation>
    <scope>NUCLEOTIDE SEQUENCE</scope>
    <source>
        <strain evidence="7">CCMP219</strain>
    </source>
</reference>
<proteinExistence type="inferred from homology"/>
<dbReference type="InterPro" id="IPR029058">
    <property type="entry name" value="AB_hydrolase_fold"/>
</dbReference>
<dbReference type="SUPFAM" id="SSF53474">
    <property type="entry name" value="alpha/beta-Hydrolases"/>
    <property type="match status" value="1"/>
</dbReference>
<keyword evidence="5" id="KW-0812">Transmembrane</keyword>
<dbReference type="InterPro" id="IPR049492">
    <property type="entry name" value="BD-FAE-like_dom"/>
</dbReference>
<evidence type="ECO:0000313" key="7">
    <source>
        <dbReference type="EMBL" id="CAD8286541.1"/>
    </source>
</evidence>
<feature type="transmembrane region" description="Helical" evidence="5">
    <location>
        <begin position="47"/>
        <end position="66"/>
    </location>
</feature>
<dbReference type="GO" id="GO:0004061">
    <property type="term" value="F:arylformamidase activity"/>
    <property type="evidence" value="ECO:0007669"/>
    <property type="project" value="TreeGrafter"/>
</dbReference>
<name>A0A7R9YU06_9CHLO</name>
<evidence type="ECO:0000256" key="4">
    <source>
        <dbReference type="ARBA" id="ARBA00049507"/>
    </source>
</evidence>
<evidence type="ECO:0000259" key="6">
    <source>
        <dbReference type="Pfam" id="PF20434"/>
    </source>
</evidence>
<organism evidence="7">
    <name type="scientific">Chlamydomonas euryale</name>
    <dbReference type="NCBI Taxonomy" id="1486919"/>
    <lineage>
        <taxon>Eukaryota</taxon>
        <taxon>Viridiplantae</taxon>
        <taxon>Chlorophyta</taxon>
        <taxon>core chlorophytes</taxon>
        <taxon>Chlorophyceae</taxon>
        <taxon>CS clade</taxon>
        <taxon>Chlamydomonadales</taxon>
        <taxon>Chlamydomonadaceae</taxon>
        <taxon>Chlamydomonas</taxon>
    </lineage>
</organism>
<dbReference type="PANTHER" id="PTHR48081">
    <property type="entry name" value="AB HYDROLASE SUPERFAMILY PROTEIN C4A8.06C"/>
    <property type="match status" value="1"/>
</dbReference>
<dbReference type="EMBL" id="HBEC01014270">
    <property type="protein sequence ID" value="CAD8286541.1"/>
    <property type="molecule type" value="Transcribed_RNA"/>
</dbReference>